<proteinExistence type="predicted"/>
<comment type="caution">
    <text evidence="1">The sequence shown here is derived from an EMBL/GenBank/DDBJ whole genome shotgun (WGS) entry which is preliminary data.</text>
</comment>
<dbReference type="AlphaFoldDB" id="A0AAV6QP54"/>
<dbReference type="EMBL" id="JAGKHQ010000016">
    <property type="protein sequence ID" value="KAG7493815.1"/>
    <property type="molecule type" value="Genomic_DNA"/>
</dbReference>
<reference evidence="1 2" key="1">
    <citation type="journal article" date="2021" name="Sci. Rep.">
        <title>Chromosome anchoring in Senegalese sole (Solea senegalensis) reveals sex-associated markers and genome rearrangements in flatfish.</title>
        <authorList>
            <person name="Guerrero-Cozar I."/>
            <person name="Gomez-Garrido J."/>
            <person name="Berbel C."/>
            <person name="Martinez-Blanch J.F."/>
            <person name="Alioto T."/>
            <person name="Claros M.G."/>
            <person name="Gagnaire P.A."/>
            <person name="Manchado M."/>
        </authorList>
    </citation>
    <scope>NUCLEOTIDE SEQUENCE [LARGE SCALE GENOMIC DNA]</scope>
    <source>
        <strain evidence="1">Sse05_10M</strain>
    </source>
</reference>
<sequence>MKDHSSKQLHSPGGRLNENLVVWQRTSEADEKLRRLIRKPGRLDDEKPDLLGRHCELLLLPYLTRVTRPPIERENERD</sequence>
<dbReference type="Proteomes" id="UP000693946">
    <property type="component" value="Linkage Group LG4"/>
</dbReference>
<protein>
    <submittedName>
        <fullName evidence="1">Uncharacterized protein</fullName>
    </submittedName>
</protein>
<accession>A0AAV6QP54</accession>
<keyword evidence="2" id="KW-1185">Reference proteome</keyword>
<evidence type="ECO:0000313" key="1">
    <source>
        <dbReference type="EMBL" id="KAG7493815.1"/>
    </source>
</evidence>
<gene>
    <name evidence="1" type="ORF">JOB18_016697</name>
</gene>
<name>A0AAV6QP54_SOLSE</name>
<organism evidence="1 2">
    <name type="scientific">Solea senegalensis</name>
    <name type="common">Senegalese sole</name>
    <dbReference type="NCBI Taxonomy" id="28829"/>
    <lineage>
        <taxon>Eukaryota</taxon>
        <taxon>Metazoa</taxon>
        <taxon>Chordata</taxon>
        <taxon>Craniata</taxon>
        <taxon>Vertebrata</taxon>
        <taxon>Euteleostomi</taxon>
        <taxon>Actinopterygii</taxon>
        <taxon>Neopterygii</taxon>
        <taxon>Teleostei</taxon>
        <taxon>Neoteleostei</taxon>
        <taxon>Acanthomorphata</taxon>
        <taxon>Carangaria</taxon>
        <taxon>Pleuronectiformes</taxon>
        <taxon>Pleuronectoidei</taxon>
        <taxon>Soleidae</taxon>
        <taxon>Solea</taxon>
    </lineage>
</organism>
<evidence type="ECO:0000313" key="2">
    <source>
        <dbReference type="Proteomes" id="UP000693946"/>
    </source>
</evidence>